<evidence type="ECO:0000313" key="12">
    <source>
        <dbReference type="Proteomes" id="UP000792457"/>
    </source>
</evidence>
<evidence type="ECO:0000256" key="6">
    <source>
        <dbReference type="ARBA" id="ARBA00023015"/>
    </source>
</evidence>
<keyword evidence="7" id="KW-0804">Transcription</keyword>
<dbReference type="EMBL" id="KZ308340">
    <property type="protein sequence ID" value="KAG8227787.1"/>
    <property type="molecule type" value="Genomic_DNA"/>
</dbReference>
<protein>
    <recommendedName>
        <fullName evidence="10">Transcription factor TFIIB cyclin-like domain-containing protein</fullName>
    </recommendedName>
</protein>
<keyword evidence="8" id="KW-0539">Nucleus</keyword>
<dbReference type="GO" id="GO:0097550">
    <property type="term" value="C:transcription preinitiation complex"/>
    <property type="evidence" value="ECO:0007669"/>
    <property type="project" value="TreeGrafter"/>
</dbReference>
<dbReference type="GO" id="GO:0000126">
    <property type="term" value="C:transcription factor TFIIIB complex"/>
    <property type="evidence" value="ECO:0007669"/>
    <property type="project" value="TreeGrafter"/>
</dbReference>
<feature type="compositionally biased region" description="Basic and acidic residues" evidence="9">
    <location>
        <begin position="140"/>
        <end position="151"/>
    </location>
</feature>
<dbReference type="GO" id="GO:0000995">
    <property type="term" value="F:RNA polymerase III general transcription initiation factor activity"/>
    <property type="evidence" value="ECO:0007669"/>
    <property type="project" value="TreeGrafter"/>
</dbReference>
<dbReference type="SUPFAM" id="SSF47954">
    <property type="entry name" value="Cyclin-like"/>
    <property type="match status" value="1"/>
</dbReference>
<name>A0A8K0K4Z9_LADFU</name>
<dbReference type="Gene3D" id="1.10.472.10">
    <property type="entry name" value="Cyclin-like"/>
    <property type="match status" value="1"/>
</dbReference>
<comment type="subcellular location">
    <subcellularLocation>
        <location evidence="1">Nucleus</location>
    </subcellularLocation>
</comment>
<dbReference type="InterPro" id="IPR000812">
    <property type="entry name" value="TFIIB"/>
</dbReference>
<dbReference type="GO" id="GO:0017025">
    <property type="term" value="F:TBP-class protein binding"/>
    <property type="evidence" value="ECO:0007669"/>
    <property type="project" value="InterPro"/>
</dbReference>
<dbReference type="Pfam" id="PF00382">
    <property type="entry name" value="TFIIB"/>
    <property type="match status" value="1"/>
</dbReference>
<evidence type="ECO:0000256" key="4">
    <source>
        <dbReference type="ARBA" id="ARBA00022771"/>
    </source>
</evidence>
<dbReference type="GO" id="GO:0070897">
    <property type="term" value="P:transcription preinitiation complex assembly"/>
    <property type="evidence" value="ECO:0007669"/>
    <property type="project" value="InterPro"/>
</dbReference>
<proteinExistence type="inferred from homology"/>
<dbReference type="GO" id="GO:0008270">
    <property type="term" value="F:zinc ion binding"/>
    <property type="evidence" value="ECO:0007669"/>
    <property type="project" value="UniProtKB-KW"/>
</dbReference>
<dbReference type="OrthoDB" id="511529at2759"/>
<comment type="similarity">
    <text evidence="2">Belongs to the TFIIB family.</text>
</comment>
<comment type="caution">
    <text evidence="11">The sequence shown here is derived from an EMBL/GenBank/DDBJ whole genome shotgun (WGS) entry which is preliminary data.</text>
</comment>
<organism evidence="11 12">
    <name type="scientific">Ladona fulva</name>
    <name type="common">Scarce chaser dragonfly</name>
    <name type="synonym">Libellula fulva</name>
    <dbReference type="NCBI Taxonomy" id="123851"/>
    <lineage>
        <taxon>Eukaryota</taxon>
        <taxon>Metazoa</taxon>
        <taxon>Ecdysozoa</taxon>
        <taxon>Arthropoda</taxon>
        <taxon>Hexapoda</taxon>
        <taxon>Insecta</taxon>
        <taxon>Pterygota</taxon>
        <taxon>Palaeoptera</taxon>
        <taxon>Odonata</taxon>
        <taxon>Epiprocta</taxon>
        <taxon>Anisoptera</taxon>
        <taxon>Libelluloidea</taxon>
        <taxon>Libellulidae</taxon>
        <taxon>Ladona</taxon>
    </lineage>
</organism>
<keyword evidence="4" id="KW-0863">Zinc-finger</keyword>
<keyword evidence="3" id="KW-0479">Metal-binding</keyword>
<evidence type="ECO:0000256" key="8">
    <source>
        <dbReference type="ARBA" id="ARBA00023242"/>
    </source>
</evidence>
<dbReference type="GO" id="GO:0005634">
    <property type="term" value="C:nucleus"/>
    <property type="evidence" value="ECO:0007669"/>
    <property type="project" value="UniProtKB-SubCell"/>
</dbReference>
<evidence type="ECO:0000313" key="11">
    <source>
        <dbReference type="EMBL" id="KAG8227787.1"/>
    </source>
</evidence>
<keyword evidence="12" id="KW-1185">Reference proteome</keyword>
<reference evidence="11" key="2">
    <citation type="submission" date="2017-10" db="EMBL/GenBank/DDBJ databases">
        <title>Ladona fulva Genome sequencing and assembly.</title>
        <authorList>
            <person name="Murali S."/>
            <person name="Richards S."/>
            <person name="Bandaranaike D."/>
            <person name="Bellair M."/>
            <person name="Blankenburg K."/>
            <person name="Chao H."/>
            <person name="Dinh H."/>
            <person name="Doddapaneni H."/>
            <person name="Dugan-Rocha S."/>
            <person name="Elkadiri S."/>
            <person name="Gnanaolivu R."/>
            <person name="Hernandez B."/>
            <person name="Skinner E."/>
            <person name="Javaid M."/>
            <person name="Lee S."/>
            <person name="Li M."/>
            <person name="Ming W."/>
            <person name="Munidasa M."/>
            <person name="Muniz J."/>
            <person name="Nguyen L."/>
            <person name="Hughes D."/>
            <person name="Osuji N."/>
            <person name="Pu L.-L."/>
            <person name="Puazo M."/>
            <person name="Qu C."/>
            <person name="Quiroz J."/>
            <person name="Raj R."/>
            <person name="Weissenberger G."/>
            <person name="Xin Y."/>
            <person name="Zou X."/>
            <person name="Han Y."/>
            <person name="Worley K."/>
            <person name="Muzny D."/>
            <person name="Gibbs R."/>
        </authorList>
    </citation>
    <scope>NUCLEOTIDE SEQUENCE</scope>
    <source>
        <strain evidence="11">Sampled in the wild</strain>
    </source>
</reference>
<dbReference type="AlphaFoldDB" id="A0A8K0K4Z9"/>
<dbReference type="InterPro" id="IPR036915">
    <property type="entry name" value="Cyclin-like_sf"/>
</dbReference>
<gene>
    <name evidence="11" type="ORF">J437_LFUL006421</name>
</gene>
<dbReference type="PANTHER" id="PTHR11618:SF4">
    <property type="entry name" value="TRANSCRIPTION FACTOR IIIB 90 KDA SUBUNIT"/>
    <property type="match status" value="1"/>
</dbReference>
<accession>A0A8K0K4Z9</accession>
<evidence type="ECO:0000256" key="9">
    <source>
        <dbReference type="SAM" id="MobiDB-lite"/>
    </source>
</evidence>
<dbReference type="Proteomes" id="UP000792457">
    <property type="component" value="Unassembled WGS sequence"/>
</dbReference>
<keyword evidence="6" id="KW-0805">Transcription regulation</keyword>
<evidence type="ECO:0000256" key="1">
    <source>
        <dbReference type="ARBA" id="ARBA00004123"/>
    </source>
</evidence>
<reference evidence="11" key="1">
    <citation type="submission" date="2013-04" db="EMBL/GenBank/DDBJ databases">
        <authorList>
            <person name="Qu J."/>
            <person name="Murali S.C."/>
            <person name="Bandaranaike D."/>
            <person name="Bellair M."/>
            <person name="Blankenburg K."/>
            <person name="Chao H."/>
            <person name="Dinh H."/>
            <person name="Doddapaneni H."/>
            <person name="Downs B."/>
            <person name="Dugan-Rocha S."/>
            <person name="Elkadiri S."/>
            <person name="Gnanaolivu R.D."/>
            <person name="Hernandez B."/>
            <person name="Javaid M."/>
            <person name="Jayaseelan J.C."/>
            <person name="Lee S."/>
            <person name="Li M."/>
            <person name="Ming W."/>
            <person name="Munidasa M."/>
            <person name="Muniz J."/>
            <person name="Nguyen L."/>
            <person name="Ongeri F."/>
            <person name="Osuji N."/>
            <person name="Pu L.-L."/>
            <person name="Puazo M."/>
            <person name="Qu C."/>
            <person name="Quiroz J."/>
            <person name="Raj R."/>
            <person name="Weissenberger G."/>
            <person name="Xin Y."/>
            <person name="Zou X."/>
            <person name="Han Y."/>
            <person name="Richards S."/>
            <person name="Worley K."/>
            <person name="Muzny D."/>
            <person name="Gibbs R."/>
        </authorList>
    </citation>
    <scope>NUCLEOTIDE SEQUENCE</scope>
    <source>
        <strain evidence="11">Sampled in the wild</strain>
    </source>
</reference>
<dbReference type="InterPro" id="IPR013150">
    <property type="entry name" value="TFIIB_cyclin"/>
</dbReference>
<evidence type="ECO:0000256" key="2">
    <source>
        <dbReference type="ARBA" id="ARBA00010857"/>
    </source>
</evidence>
<sequence length="173" mass="20126">MIAARLHDFSRTPMDIIKIVKIHESTLRKRLEFEEKTHEVSLTAIRLLQRMKRDWLHTGRRPSGLCGAGQYENLLNPSVILFEFGETPSSSLTLDEFMTVDLEEEQDPPAFKAARKKDRERLQKLIEEEDVDDKVSQLQKEIDKHIEERRKAPAKKRKRPAEGKQGYTANAFL</sequence>
<evidence type="ECO:0000256" key="3">
    <source>
        <dbReference type="ARBA" id="ARBA00022723"/>
    </source>
</evidence>
<dbReference type="PANTHER" id="PTHR11618">
    <property type="entry name" value="TRANSCRIPTION INITIATION FACTOR IIB-RELATED"/>
    <property type="match status" value="1"/>
</dbReference>
<evidence type="ECO:0000259" key="10">
    <source>
        <dbReference type="Pfam" id="PF00382"/>
    </source>
</evidence>
<keyword evidence="5" id="KW-0862">Zinc</keyword>
<feature type="domain" description="Transcription factor TFIIB cyclin-like" evidence="10">
    <location>
        <begin position="30"/>
        <end position="69"/>
    </location>
</feature>
<dbReference type="GO" id="GO:0001006">
    <property type="term" value="F:RNA polymerase III type 3 promoter sequence-specific DNA binding"/>
    <property type="evidence" value="ECO:0007669"/>
    <property type="project" value="TreeGrafter"/>
</dbReference>
<evidence type="ECO:0000256" key="7">
    <source>
        <dbReference type="ARBA" id="ARBA00023163"/>
    </source>
</evidence>
<evidence type="ECO:0000256" key="5">
    <source>
        <dbReference type="ARBA" id="ARBA00022833"/>
    </source>
</evidence>
<feature type="region of interest" description="Disordered" evidence="9">
    <location>
        <begin position="131"/>
        <end position="173"/>
    </location>
</feature>